<dbReference type="Proteomes" id="UP001321766">
    <property type="component" value="Chromosome"/>
</dbReference>
<dbReference type="PANTHER" id="PTHR12835:SF5">
    <property type="entry name" value="BIOTIN--PROTEIN LIGASE"/>
    <property type="match status" value="1"/>
</dbReference>
<keyword evidence="3" id="KW-1185">Reference proteome</keyword>
<dbReference type="InterPro" id="IPR045864">
    <property type="entry name" value="aa-tRNA-synth_II/BPL/LPL"/>
</dbReference>
<gene>
    <name evidence="2" type="ORF">KIM372_02190</name>
</gene>
<evidence type="ECO:0000313" key="2">
    <source>
        <dbReference type="EMBL" id="BDR52312.1"/>
    </source>
</evidence>
<dbReference type="Gene3D" id="2.30.30.100">
    <property type="match status" value="1"/>
</dbReference>
<organism evidence="2 3">
    <name type="scientific">Bombiscardovia nodaiensis</name>
    <dbReference type="NCBI Taxonomy" id="2932181"/>
    <lineage>
        <taxon>Bacteria</taxon>
        <taxon>Bacillati</taxon>
        <taxon>Actinomycetota</taxon>
        <taxon>Actinomycetes</taxon>
        <taxon>Bifidobacteriales</taxon>
        <taxon>Bifidobacteriaceae</taxon>
        <taxon>Bombiscardovia</taxon>
    </lineage>
</organism>
<evidence type="ECO:0000313" key="3">
    <source>
        <dbReference type="Proteomes" id="UP001321766"/>
    </source>
</evidence>
<dbReference type="InterPro" id="IPR004143">
    <property type="entry name" value="BPL_LPL_catalytic"/>
</dbReference>
<dbReference type="PANTHER" id="PTHR12835">
    <property type="entry name" value="BIOTIN PROTEIN LIGASE"/>
    <property type="match status" value="1"/>
</dbReference>
<dbReference type="EMBL" id="AP026798">
    <property type="protein sequence ID" value="BDR52312.1"/>
    <property type="molecule type" value="Genomic_DNA"/>
</dbReference>
<dbReference type="Pfam" id="PF03099">
    <property type="entry name" value="BPL_LplA_LipB"/>
    <property type="match status" value="1"/>
</dbReference>
<dbReference type="SUPFAM" id="SSF55681">
    <property type="entry name" value="Class II aaRS and biotin synthetases"/>
    <property type="match status" value="1"/>
</dbReference>
<accession>A0ABN6SAM3</accession>
<sequence length="335" mass="35551">MYQRAQEVDQEAGRGICTPALSSVCLMDSVDSTNSYLARTLNALPGEDARERVFRLGQQPGWQSLQAQGGQSERPAFPLLLALAIADQQTRCRGRLDRVWYNQAGQSFLASWAAALPTDSLTGPTAGWLPMAVGMAVIGGLEETLTGCGAHNLTGVSSSQALLLKWPNDLFCSGRKLAGVLCEALPVGRQWSVLVAGVGLNLFVPAPSLPTLESTSLQHSYGPLPEYESLRNQLAVSVSEHMSRELGALAQGGANERLQACQSLRERVTERSWTLGKRVEVRPVAGPSVVGTALQIAADASLLVETDSGEQLRVSTADVGVLPSLPTADHSAGHT</sequence>
<reference evidence="2 3" key="1">
    <citation type="journal article" date="2023" name="Microbiol. Spectr.">
        <title>Symbiosis of Carpenter Bees with Uncharacterized Lactic Acid Bacteria Showing NAD Auxotrophy.</title>
        <authorList>
            <person name="Kawasaki S."/>
            <person name="Ozawa K."/>
            <person name="Mori T."/>
            <person name="Yamamoto A."/>
            <person name="Ito M."/>
            <person name="Ohkuma M."/>
            <person name="Sakamoto M."/>
            <person name="Matsutani M."/>
        </authorList>
    </citation>
    <scope>NUCLEOTIDE SEQUENCE [LARGE SCALE GENOMIC DNA]</scope>
    <source>
        <strain evidence="2 3">Kim37-2</strain>
    </source>
</reference>
<protein>
    <recommendedName>
        <fullName evidence="1">BPL/LPL catalytic domain-containing protein</fullName>
    </recommendedName>
</protein>
<evidence type="ECO:0000259" key="1">
    <source>
        <dbReference type="Pfam" id="PF03099"/>
    </source>
</evidence>
<dbReference type="Gene3D" id="3.30.930.10">
    <property type="entry name" value="Bira Bifunctional Protein, Domain 2"/>
    <property type="match status" value="1"/>
</dbReference>
<name>A0ABN6SAM3_9BIFI</name>
<feature type="domain" description="BPL/LPL catalytic" evidence="1">
    <location>
        <begin position="83"/>
        <end position="201"/>
    </location>
</feature>
<proteinExistence type="predicted"/>